<proteinExistence type="predicted"/>
<evidence type="ECO:0000313" key="2">
    <source>
        <dbReference type="Proteomes" id="UP000256409"/>
    </source>
</evidence>
<dbReference type="Proteomes" id="UP000256409">
    <property type="component" value="Unassembled WGS sequence"/>
</dbReference>
<sequence length="87" mass="10285">MRDRNEAFIAITEEEKDLEKFKTSFYAKNLIDAYEFFKEEISNTPIETLEKMFDALTKKMLFSVAELNDNRIDPFSSFETINNRGKD</sequence>
<accession>A0A3D8YIQ6</accession>
<comment type="caution">
    <text evidence="1">The sequence shown here is derived from an EMBL/GenBank/DDBJ whole genome shotgun (WGS) entry which is preliminary data.</text>
</comment>
<gene>
    <name evidence="1" type="ORF">DV961_14420</name>
</gene>
<reference evidence="2" key="1">
    <citation type="journal article" date="2018" name="Vet. Microbiol.">
        <title>Molecular epidemiology of methicillin-resistant staphylococci amongst veterinary personnel, personnel-owned pets, patients and the hospital environment of two companion animal veterinary hospitals.</title>
        <authorList>
            <person name="Worthing K.A."/>
            <person name="Brown J."/>
            <person name="Gerber L."/>
            <person name="Abraham S."/>
            <person name="Trott D."/>
            <person name="Norris J.M."/>
        </authorList>
    </citation>
    <scope>NUCLEOTIDE SEQUENCE [LARGE SCALE GENOMIC DNA]</scope>
    <source>
        <strain evidence="2">ST496-2</strain>
    </source>
</reference>
<dbReference type="AlphaFoldDB" id="A0A3D8YIQ6"/>
<dbReference type="EMBL" id="QQPC01000367">
    <property type="protein sequence ID" value="REA79155.1"/>
    <property type="molecule type" value="Genomic_DNA"/>
</dbReference>
<feature type="non-terminal residue" evidence="1">
    <location>
        <position position="87"/>
    </location>
</feature>
<protein>
    <submittedName>
        <fullName evidence="1">Uncharacterized protein</fullName>
    </submittedName>
</protein>
<name>A0A3D8YIQ6_STAPS</name>
<organism evidence="1 2">
    <name type="scientific">Staphylococcus pseudintermedius</name>
    <dbReference type="NCBI Taxonomy" id="283734"/>
    <lineage>
        <taxon>Bacteria</taxon>
        <taxon>Bacillati</taxon>
        <taxon>Bacillota</taxon>
        <taxon>Bacilli</taxon>
        <taxon>Bacillales</taxon>
        <taxon>Staphylococcaceae</taxon>
        <taxon>Staphylococcus</taxon>
        <taxon>Staphylococcus intermedius group</taxon>
    </lineage>
</organism>
<evidence type="ECO:0000313" key="1">
    <source>
        <dbReference type="EMBL" id="REA79155.1"/>
    </source>
</evidence>